<dbReference type="SUPFAM" id="SSF56399">
    <property type="entry name" value="ADP-ribosylation"/>
    <property type="match status" value="1"/>
</dbReference>
<evidence type="ECO:0000313" key="2">
    <source>
        <dbReference type="Proteomes" id="UP001596266"/>
    </source>
</evidence>
<organism evidence="1 2">
    <name type="scientific">Luteococcus sanguinis</name>
    <dbReference type="NCBI Taxonomy" id="174038"/>
    <lineage>
        <taxon>Bacteria</taxon>
        <taxon>Bacillati</taxon>
        <taxon>Actinomycetota</taxon>
        <taxon>Actinomycetes</taxon>
        <taxon>Propionibacteriales</taxon>
        <taxon>Propionibacteriaceae</taxon>
        <taxon>Luteococcus</taxon>
    </lineage>
</organism>
<dbReference type="Proteomes" id="UP001596266">
    <property type="component" value="Unassembled WGS sequence"/>
</dbReference>
<accession>A0ABW1WXV1</accession>
<dbReference type="Pfam" id="PF06108">
    <property type="entry name" value="DUF952"/>
    <property type="match status" value="1"/>
</dbReference>
<protein>
    <submittedName>
        <fullName evidence="1">DUF952 domain-containing protein</fullName>
    </submittedName>
</protein>
<name>A0ABW1WXV1_9ACTN</name>
<dbReference type="Gene3D" id="3.20.170.20">
    <property type="entry name" value="Protein of unknown function DUF952"/>
    <property type="match status" value="1"/>
</dbReference>
<dbReference type="InterPro" id="IPR009297">
    <property type="entry name" value="DUF952"/>
</dbReference>
<reference evidence="2" key="1">
    <citation type="journal article" date="2019" name="Int. J. Syst. Evol. Microbiol.">
        <title>The Global Catalogue of Microorganisms (GCM) 10K type strain sequencing project: providing services to taxonomists for standard genome sequencing and annotation.</title>
        <authorList>
            <consortium name="The Broad Institute Genomics Platform"/>
            <consortium name="The Broad Institute Genome Sequencing Center for Infectious Disease"/>
            <person name="Wu L."/>
            <person name="Ma J."/>
        </authorList>
    </citation>
    <scope>NUCLEOTIDE SEQUENCE [LARGE SCALE GENOMIC DNA]</scope>
    <source>
        <strain evidence="2">CGMCC 1.15277</strain>
    </source>
</reference>
<keyword evidence="2" id="KW-1185">Reference proteome</keyword>
<dbReference type="EMBL" id="JBHSUA010000009">
    <property type="protein sequence ID" value="MFC6396090.1"/>
    <property type="molecule type" value="Genomic_DNA"/>
</dbReference>
<dbReference type="RefSeq" id="WP_343885293.1">
    <property type="nucleotide sequence ID" value="NZ_BAAAKI010000004.1"/>
</dbReference>
<gene>
    <name evidence="1" type="ORF">ACFP57_03685</name>
</gene>
<proteinExistence type="predicted"/>
<sequence>MICHIALGALWDQAQTSGEYHWSTLEHSIKEVGYLHASDSYEQAWRVASYLFDEVNSELVLLDLDREAMAAAGLSVVFEPFSPNDPGAENFPHVYGGALPVTCVTRETRFANSADLIDGLMAFQAAGSPPGIRSEEGQPQA</sequence>
<comment type="caution">
    <text evidence="1">The sequence shown here is derived from an EMBL/GenBank/DDBJ whole genome shotgun (WGS) entry which is preliminary data.</text>
</comment>
<evidence type="ECO:0000313" key="1">
    <source>
        <dbReference type="EMBL" id="MFC6396090.1"/>
    </source>
</evidence>